<evidence type="ECO:0000256" key="2">
    <source>
        <dbReference type="SAM" id="MobiDB-lite"/>
    </source>
</evidence>
<dbReference type="InterPro" id="IPR045071">
    <property type="entry name" value="BBP-like"/>
</dbReference>
<feature type="domain" description="K Homology" evidence="3">
    <location>
        <begin position="157"/>
        <end position="230"/>
    </location>
</feature>
<dbReference type="EMBL" id="BT146009">
    <property type="protein sequence ID" value="AFK45803.1"/>
    <property type="molecule type" value="mRNA"/>
</dbReference>
<protein>
    <recommendedName>
        <fullName evidence="3">K Homology domain-containing protein</fullName>
    </recommendedName>
</protein>
<feature type="compositionally biased region" description="Pro residues" evidence="2">
    <location>
        <begin position="20"/>
        <end position="32"/>
    </location>
</feature>
<evidence type="ECO:0000313" key="4">
    <source>
        <dbReference type="EMBL" id="AFK45803.1"/>
    </source>
</evidence>
<dbReference type="Gene3D" id="3.30.1370.10">
    <property type="entry name" value="K Homology domain, type 1"/>
    <property type="match status" value="1"/>
</dbReference>
<evidence type="ECO:0000256" key="1">
    <source>
        <dbReference type="ARBA" id="ARBA00022884"/>
    </source>
</evidence>
<dbReference type="InterPro" id="IPR055256">
    <property type="entry name" value="KH_1_KHDC4/BBP-like"/>
</dbReference>
<dbReference type="PANTHER" id="PTHR11208">
    <property type="entry name" value="RNA-BINDING PROTEIN RELATED"/>
    <property type="match status" value="1"/>
</dbReference>
<feature type="region of interest" description="Disordered" evidence="2">
    <location>
        <begin position="1"/>
        <end position="46"/>
    </location>
</feature>
<reference evidence="4" key="1">
    <citation type="submission" date="2012-05" db="EMBL/GenBank/DDBJ databases">
        <authorList>
            <person name="Krishnakumar V."/>
            <person name="Cheung F."/>
            <person name="Xiao Y."/>
            <person name="Chan A."/>
            <person name="Moskal W.A."/>
            <person name="Town C.D."/>
        </authorList>
    </citation>
    <scope>NUCLEOTIDE SEQUENCE</scope>
</reference>
<dbReference type="GO" id="GO:0003723">
    <property type="term" value="F:RNA binding"/>
    <property type="evidence" value="ECO:0007669"/>
    <property type="project" value="UniProtKB-KW"/>
</dbReference>
<dbReference type="InterPro" id="IPR004087">
    <property type="entry name" value="KH_dom"/>
</dbReference>
<dbReference type="ExpressionAtlas" id="I3SZW1">
    <property type="expression patterns" value="differential"/>
</dbReference>
<dbReference type="Pfam" id="PF16544">
    <property type="entry name" value="STAR_dimer"/>
    <property type="match status" value="1"/>
</dbReference>
<organism evidence="4">
    <name type="scientific">Medicago truncatula</name>
    <name type="common">Barrel medic</name>
    <name type="synonym">Medicago tribuloides</name>
    <dbReference type="NCBI Taxonomy" id="3880"/>
    <lineage>
        <taxon>Eukaryota</taxon>
        <taxon>Viridiplantae</taxon>
        <taxon>Streptophyta</taxon>
        <taxon>Embryophyta</taxon>
        <taxon>Tracheophyta</taxon>
        <taxon>Spermatophyta</taxon>
        <taxon>Magnoliopsida</taxon>
        <taxon>eudicotyledons</taxon>
        <taxon>Gunneridae</taxon>
        <taxon>Pentapetalae</taxon>
        <taxon>rosids</taxon>
        <taxon>fabids</taxon>
        <taxon>Fabales</taxon>
        <taxon>Fabaceae</taxon>
        <taxon>Papilionoideae</taxon>
        <taxon>50 kb inversion clade</taxon>
        <taxon>NPAAA clade</taxon>
        <taxon>Hologalegina</taxon>
        <taxon>IRL clade</taxon>
        <taxon>Trifolieae</taxon>
        <taxon>Medicago</taxon>
    </lineage>
</organism>
<accession>I3SZW1</accession>
<evidence type="ECO:0000259" key="3">
    <source>
        <dbReference type="SMART" id="SM00322"/>
    </source>
</evidence>
<dbReference type="PANTHER" id="PTHR11208:SF109">
    <property type="entry name" value="OS01G0886300 PROTEIN"/>
    <property type="match status" value="1"/>
</dbReference>
<dbReference type="SMART" id="SM00322">
    <property type="entry name" value="KH"/>
    <property type="match status" value="1"/>
</dbReference>
<sequence>MGEWIPQSGNNNGSYFQFPPHAPASAPPPPHPPHGHGHGLPPSPIRFSDRERYLAELLAGRQKLGPFLQVLPQSTRLLTQEIRRISSAGSGFIMEHDHPDSSTTPFRPPLPQHPITRPMDFDWPHREDNGNIQRMGSFQASPVGWHGPQGIPTTPIVKRVIRLDVPVDKYPNQYNFAGRILGPRGNSLKRVEAMTECRVYIRGCGSVKDSIKKRSLKINLGMSTLKSHCTCWWRQSFLRI</sequence>
<name>I3SZW1_MEDTR</name>
<dbReference type="InterPro" id="IPR036612">
    <property type="entry name" value="KH_dom_type_1_sf"/>
</dbReference>
<dbReference type="SUPFAM" id="SSF54791">
    <property type="entry name" value="Eukaryotic type KH-domain (KH-domain type I)"/>
    <property type="match status" value="1"/>
</dbReference>
<dbReference type="InterPro" id="IPR032377">
    <property type="entry name" value="STAR_dimer"/>
</dbReference>
<dbReference type="Pfam" id="PF22675">
    <property type="entry name" value="KH-I_KHDC4-BBP"/>
    <property type="match status" value="1"/>
</dbReference>
<proteinExistence type="evidence at transcript level"/>
<dbReference type="AlphaFoldDB" id="I3SZW1"/>
<keyword evidence="1" id="KW-0694">RNA-binding</keyword>
<feature type="region of interest" description="Disordered" evidence="2">
    <location>
        <begin position="98"/>
        <end position="121"/>
    </location>
</feature>